<dbReference type="GO" id="GO:0006465">
    <property type="term" value="P:signal peptide processing"/>
    <property type="evidence" value="ECO:0007669"/>
    <property type="project" value="InterPro"/>
</dbReference>
<feature type="transmembrane region" description="Helical" evidence="3">
    <location>
        <begin position="14"/>
        <end position="36"/>
    </location>
</feature>
<keyword evidence="3" id="KW-0472">Membrane</keyword>
<dbReference type="InterPro" id="IPR036286">
    <property type="entry name" value="LexA/Signal_pep-like_sf"/>
</dbReference>
<evidence type="ECO:0000256" key="2">
    <source>
        <dbReference type="ARBA" id="ARBA00019232"/>
    </source>
</evidence>
<keyword evidence="6" id="KW-1185">Reference proteome</keyword>
<dbReference type="Pfam" id="PF10502">
    <property type="entry name" value="Peptidase_S26"/>
    <property type="match status" value="1"/>
</dbReference>
<comment type="similarity">
    <text evidence="1 3">Belongs to the peptidase S26 family.</text>
</comment>
<keyword evidence="3" id="KW-1133">Transmembrane helix</keyword>
<proteinExistence type="inferred from homology"/>
<gene>
    <name evidence="5" type="primary">lepB</name>
    <name evidence="5" type="ORF">LPTSP4_02560</name>
</gene>
<comment type="caution">
    <text evidence="5">The sequence shown here is derived from an EMBL/GenBank/DDBJ whole genome shotgun (WGS) entry which is preliminary data.</text>
</comment>
<dbReference type="Gene3D" id="2.10.109.10">
    <property type="entry name" value="Umud Fragment, subunit A"/>
    <property type="match status" value="1"/>
</dbReference>
<evidence type="ECO:0000256" key="1">
    <source>
        <dbReference type="ARBA" id="ARBA00009370"/>
    </source>
</evidence>
<dbReference type="EMBL" id="BFBB01000002">
    <property type="protein sequence ID" value="GBF48756.1"/>
    <property type="molecule type" value="Genomic_DNA"/>
</dbReference>
<dbReference type="GO" id="GO:0016020">
    <property type="term" value="C:membrane"/>
    <property type="evidence" value="ECO:0007669"/>
    <property type="project" value="UniProtKB-SubCell"/>
</dbReference>
<dbReference type="CDD" id="cd06530">
    <property type="entry name" value="S26_SPase_I"/>
    <property type="match status" value="1"/>
</dbReference>
<evidence type="ECO:0000259" key="4">
    <source>
        <dbReference type="Pfam" id="PF10502"/>
    </source>
</evidence>
<dbReference type="EC" id="3.4.21.89" evidence="3"/>
<keyword evidence="3" id="KW-0378">Hydrolase</keyword>
<dbReference type="AlphaFoldDB" id="A0A2P2DVU7"/>
<keyword evidence="3" id="KW-0812">Transmembrane</keyword>
<dbReference type="PRINTS" id="PR00727">
    <property type="entry name" value="LEADERPTASE"/>
</dbReference>
<dbReference type="RefSeq" id="WP_108972915.1">
    <property type="nucleotide sequence ID" value="NZ_BFBB01000002.1"/>
</dbReference>
<organism evidence="5 6">
    <name type="scientific">Leptospira ryugenii</name>
    <dbReference type="NCBI Taxonomy" id="1917863"/>
    <lineage>
        <taxon>Bacteria</taxon>
        <taxon>Pseudomonadati</taxon>
        <taxon>Spirochaetota</taxon>
        <taxon>Spirochaetia</taxon>
        <taxon>Leptospirales</taxon>
        <taxon>Leptospiraceae</taxon>
        <taxon>Leptospira</taxon>
    </lineage>
</organism>
<evidence type="ECO:0000313" key="6">
    <source>
        <dbReference type="Proteomes" id="UP000245133"/>
    </source>
</evidence>
<name>A0A2P2DVU7_9LEPT</name>
<protein>
    <recommendedName>
        <fullName evidence="2 3">Signal peptidase I</fullName>
        <ecNumber evidence="3">3.4.21.89</ecNumber>
    </recommendedName>
</protein>
<evidence type="ECO:0000313" key="5">
    <source>
        <dbReference type="EMBL" id="GBF48756.1"/>
    </source>
</evidence>
<sequence>MSRSKQKISWKDRAFQIGIPLGVSLILIQLVKLYVFTPLKITNDFMAPTFAKDDTVYINRIFRKKNLLVGDVVLIRSPKDSRQFILARILGKGSDAIEIQNRKAFRNGELVNPSLFPEPKETNLPILPKGKSDTDHMDKVFVPARHVFVLADNREIGVDSRDIGTISEDLIVGKVW</sequence>
<dbReference type="GO" id="GO:0004252">
    <property type="term" value="F:serine-type endopeptidase activity"/>
    <property type="evidence" value="ECO:0007669"/>
    <property type="project" value="InterPro"/>
</dbReference>
<dbReference type="NCBIfam" id="TIGR02227">
    <property type="entry name" value="sigpep_I_bact"/>
    <property type="match status" value="1"/>
</dbReference>
<dbReference type="PANTHER" id="PTHR43390">
    <property type="entry name" value="SIGNAL PEPTIDASE I"/>
    <property type="match status" value="1"/>
</dbReference>
<accession>A0A2P2DVU7</accession>
<feature type="domain" description="Peptidase S26" evidence="4">
    <location>
        <begin position="22"/>
        <end position="175"/>
    </location>
</feature>
<dbReference type="SUPFAM" id="SSF51306">
    <property type="entry name" value="LexA/Signal peptidase"/>
    <property type="match status" value="1"/>
</dbReference>
<dbReference type="GO" id="GO:0009003">
    <property type="term" value="F:signal peptidase activity"/>
    <property type="evidence" value="ECO:0007669"/>
    <property type="project" value="UniProtKB-EC"/>
</dbReference>
<dbReference type="InterPro" id="IPR019533">
    <property type="entry name" value="Peptidase_S26"/>
</dbReference>
<dbReference type="InterPro" id="IPR000223">
    <property type="entry name" value="Pept_S26A_signal_pept_1"/>
</dbReference>
<evidence type="ECO:0000256" key="3">
    <source>
        <dbReference type="RuleBase" id="RU362042"/>
    </source>
</evidence>
<dbReference type="OrthoDB" id="9802919at2"/>
<comment type="catalytic activity">
    <reaction evidence="3">
        <text>Cleavage of hydrophobic, N-terminal signal or leader sequences from secreted and periplasmic proteins.</text>
        <dbReference type="EC" id="3.4.21.89"/>
    </reaction>
</comment>
<keyword evidence="3" id="KW-0645">Protease</keyword>
<reference evidence="5 6" key="1">
    <citation type="submission" date="2018-02" db="EMBL/GenBank/DDBJ databases">
        <title>Novel Leptospira species isolated from soil and water in Japan.</title>
        <authorList>
            <person name="Nakao R."/>
            <person name="Masuzawa T."/>
        </authorList>
    </citation>
    <scope>NUCLEOTIDE SEQUENCE [LARGE SCALE GENOMIC DNA]</scope>
    <source>
        <strain evidence="5 6">YH101</strain>
    </source>
</reference>
<dbReference type="Proteomes" id="UP000245133">
    <property type="component" value="Unassembled WGS sequence"/>
</dbReference>
<comment type="subcellular location">
    <subcellularLocation>
        <location evidence="3">Membrane</location>
        <topology evidence="3">Single-pass type II membrane protein</topology>
    </subcellularLocation>
</comment>
<dbReference type="PANTHER" id="PTHR43390:SF1">
    <property type="entry name" value="CHLOROPLAST PROCESSING PEPTIDASE"/>
    <property type="match status" value="1"/>
</dbReference>